<dbReference type="GO" id="GO:0080030">
    <property type="term" value="F:methyl indole-3-acetate esterase activity"/>
    <property type="evidence" value="ECO:0000318"/>
    <property type="project" value="GO_Central"/>
</dbReference>
<feature type="chain" id="PRO_5004013164" evidence="1">
    <location>
        <begin position="24"/>
        <end position="194"/>
    </location>
</feature>
<dbReference type="GO" id="GO:0080032">
    <property type="term" value="F:methyl jasmonate esterase activity"/>
    <property type="evidence" value="ECO:0000318"/>
    <property type="project" value="GO_Central"/>
</dbReference>
<protein>
    <submittedName>
        <fullName evidence="2">Methylketone synthase I</fullName>
    </submittedName>
</protein>
<dbReference type="PANTHER" id="PTHR10992">
    <property type="entry name" value="METHYLESTERASE FAMILY MEMBER"/>
    <property type="match status" value="1"/>
</dbReference>
<reference evidence="3" key="1">
    <citation type="journal article" date="2011" name="Nature">
        <title>Genome sequence and analysis of the tuber crop potato.</title>
        <authorList>
            <consortium name="The Potato Genome Sequencing Consortium"/>
        </authorList>
    </citation>
    <scope>NUCLEOTIDE SEQUENCE [LARGE SCALE GENOMIC DNA]</scope>
    <source>
        <strain evidence="3">cv. DM1-3 516 R44</strain>
    </source>
</reference>
<dbReference type="Proteomes" id="UP000011115">
    <property type="component" value="Unassembled WGS sequence"/>
</dbReference>
<dbReference type="Gramene" id="PGSC0003DMT400066689">
    <property type="protein sequence ID" value="PGSC0003DMT400066689"/>
    <property type="gene ID" value="PGSC0003DMG400025914"/>
</dbReference>
<dbReference type="GO" id="GO:0009694">
    <property type="term" value="P:jasmonic acid metabolic process"/>
    <property type="evidence" value="ECO:0000318"/>
    <property type="project" value="GO_Central"/>
</dbReference>
<evidence type="ECO:0000313" key="2">
    <source>
        <dbReference type="EnsemblPlants" id="PGSC0003DMT400066689"/>
    </source>
</evidence>
<evidence type="ECO:0000313" key="3">
    <source>
        <dbReference type="Proteomes" id="UP000011115"/>
    </source>
</evidence>
<accession>M1CG04</accession>
<dbReference type="GO" id="GO:0080031">
    <property type="term" value="F:methyl salicylate esterase activity"/>
    <property type="evidence" value="ECO:0000318"/>
    <property type="project" value="GO_Central"/>
</dbReference>
<reference evidence="2" key="2">
    <citation type="submission" date="2015-06" db="UniProtKB">
        <authorList>
            <consortium name="EnsemblPlants"/>
        </authorList>
    </citation>
    <scope>IDENTIFICATION</scope>
    <source>
        <strain evidence="2">DM1-3 516 R44</strain>
    </source>
</reference>
<dbReference type="Gene3D" id="3.40.50.1820">
    <property type="entry name" value="alpha/beta hydrolase"/>
    <property type="match status" value="1"/>
</dbReference>
<organism evidence="2 3">
    <name type="scientific">Solanum tuberosum</name>
    <name type="common">Potato</name>
    <dbReference type="NCBI Taxonomy" id="4113"/>
    <lineage>
        <taxon>Eukaryota</taxon>
        <taxon>Viridiplantae</taxon>
        <taxon>Streptophyta</taxon>
        <taxon>Embryophyta</taxon>
        <taxon>Tracheophyta</taxon>
        <taxon>Spermatophyta</taxon>
        <taxon>Magnoliopsida</taxon>
        <taxon>eudicotyledons</taxon>
        <taxon>Gunneridae</taxon>
        <taxon>Pentapetalae</taxon>
        <taxon>asterids</taxon>
        <taxon>lamiids</taxon>
        <taxon>Solanales</taxon>
        <taxon>Solanaceae</taxon>
        <taxon>Solanoideae</taxon>
        <taxon>Solaneae</taxon>
        <taxon>Solanum</taxon>
    </lineage>
</organism>
<keyword evidence="1" id="KW-0732">Signal</keyword>
<sequence>MSQLLTWVLQAIALADSLHVSKAMESFPEKISVAVFVTALMPGPTFNASTVFTETLEATGVASASDNSVTFDNGPTNPPTTFIYGPKYLATRFYQLSPIQDLELAYTLLRKLYFYNVEDFDKEILLSSKRYGLVRRVFIVATKDNALKKEFQKQMIEKNPPDEVEEIQGSNHMTMMSKPKELFTTLLSIANKYT</sequence>
<feature type="signal peptide" evidence="1">
    <location>
        <begin position="1"/>
        <end position="23"/>
    </location>
</feature>
<dbReference type="InParanoid" id="M1CG04"/>
<dbReference type="InterPro" id="IPR029058">
    <property type="entry name" value="AB_hydrolase_fold"/>
</dbReference>
<dbReference type="eggNOG" id="ENOG502QQCC">
    <property type="taxonomic scope" value="Eukaryota"/>
</dbReference>
<dbReference type="EnsemblPlants" id="PGSC0003DMT400066689">
    <property type="protein sequence ID" value="PGSC0003DMT400066689"/>
    <property type="gene ID" value="PGSC0003DMG400025914"/>
</dbReference>
<dbReference type="GO" id="GO:0009696">
    <property type="term" value="P:salicylic acid metabolic process"/>
    <property type="evidence" value="ECO:0000318"/>
    <property type="project" value="GO_Central"/>
</dbReference>
<dbReference type="AlphaFoldDB" id="M1CG04"/>
<dbReference type="PaxDb" id="4113-PGSC0003DMT400066689"/>
<name>M1CG04_SOLTU</name>
<dbReference type="HOGENOM" id="CLU_046066_0_3_1"/>
<evidence type="ECO:0000256" key="1">
    <source>
        <dbReference type="SAM" id="SignalP"/>
    </source>
</evidence>
<proteinExistence type="predicted"/>
<dbReference type="OMA" id="WMIHENP"/>
<dbReference type="InterPro" id="IPR045889">
    <property type="entry name" value="MES/HNL"/>
</dbReference>
<keyword evidence="3" id="KW-1185">Reference proteome</keyword>
<dbReference type="SUPFAM" id="SSF53474">
    <property type="entry name" value="alpha/beta-Hydrolases"/>
    <property type="match status" value="1"/>
</dbReference>
<dbReference type="PANTHER" id="PTHR10992:SF1047">
    <property type="entry name" value="METHYLKETONE SYNTHASE I"/>
    <property type="match status" value="1"/>
</dbReference>